<dbReference type="InterPro" id="IPR036789">
    <property type="entry name" value="Ribosomal_uL6-like_a/b-dom_sf"/>
</dbReference>
<evidence type="ECO:0000256" key="5">
    <source>
        <dbReference type="RuleBase" id="RU003869"/>
    </source>
</evidence>
<dbReference type="SUPFAM" id="SSF56053">
    <property type="entry name" value="Ribosomal protein L6"/>
    <property type="match status" value="2"/>
</dbReference>
<keyword evidence="2 5" id="KW-0687">Ribonucleoprotein</keyword>
<dbReference type="EMBL" id="BX248583">
    <property type="protein sequence ID" value="CAD83721.1"/>
    <property type="molecule type" value="Genomic_DNA"/>
</dbReference>
<feature type="domain" description="Large ribosomal subunit protein uL6 alpha-beta" evidence="7">
    <location>
        <begin position="93"/>
        <end position="167"/>
    </location>
</feature>
<organism evidence="8 9">
    <name type="scientific">Blochmanniella floridana</name>
    <dbReference type="NCBI Taxonomy" id="203907"/>
    <lineage>
        <taxon>Bacteria</taxon>
        <taxon>Pseudomonadati</taxon>
        <taxon>Pseudomonadota</taxon>
        <taxon>Gammaproteobacteria</taxon>
        <taxon>Enterobacterales</taxon>
        <taxon>Enterobacteriaceae</taxon>
        <taxon>ant endosymbionts</taxon>
        <taxon>Candidatus Blochmanniella</taxon>
    </lineage>
</organism>
<dbReference type="PRINTS" id="PR00059">
    <property type="entry name" value="RIBOSOMALL6"/>
</dbReference>
<name>Q7VQD3_BLOFL</name>
<dbReference type="PANTHER" id="PTHR11655">
    <property type="entry name" value="60S/50S RIBOSOMAL PROTEIN L6/L9"/>
    <property type="match status" value="1"/>
</dbReference>
<dbReference type="HOGENOM" id="CLU_065464_1_2_6"/>
<reference evidence="8 9" key="1">
    <citation type="journal article" date="2003" name="Proc. Natl. Acad. Sci. U.S.A.">
        <title>The genome sequence of Blochmannia floridanus: comparative analysis of reduced genomes.</title>
        <authorList>
            <person name="Gil R."/>
            <person name="Silva F.J."/>
            <person name="Zientz E."/>
            <person name="Delmotte F."/>
            <person name="Gonzalez-Candelas F."/>
            <person name="Latorre A."/>
            <person name="Rausell C."/>
            <person name="Kramerbeek J."/>
            <person name="Gadau J."/>
            <person name="Hoelldobler B."/>
            <person name="van Ham R.C.H.J."/>
            <person name="Gross R."/>
            <person name="Moya A."/>
        </authorList>
    </citation>
    <scope>NUCLEOTIDE SEQUENCE [LARGE SCALE GENOMIC DNA]</scope>
</reference>
<dbReference type="Proteomes" id="UP000002192">
    <property type="component" value="Chromosome"/>
</dbReference>
<keyword evidence="9" id="KW-1185">Reference proteome</keyword>
<evidence type="ECO:0000313" key="8">
    <source>
        <dbReference type="EMBL" id="CAD83721.1"/>
    </source>
</evidence>
<evidence type="ECO:0000256" key="1">
    <source>
        <dbReference type="ARBA" id="ARBA00022980"/>
    </source>
</evidence>
<keyword evidence="1 5" id="KW-0689">Ribosomal protein</keyword>
<keyword evidence="6" id="KW-0694">RNA-binding</keyword>
<dbReference type="InterPro" id="IPR000702">
    <property type="entry name" value="Ribosomal_uL6-like"/>
</dbReference>
<comment type="similarity">
    <text evidence="5">Belongs to the universal ribosomal protein uL6 family.</text>
</comment>
<dbReference type="PIRSF" id="PIRSF002162">
    <property type="entry name" value="Ribosomal_L6"/>
    <property type="match status" value="1"/>
</dbReference>
<evidence type="ECO:0000256" key="2">
    <source>
        <dbReference type="ARBA" id="ARBA00023274"/>
    </source>
</evidence>
<evidence type="ECO:0000256" key="4">
    <source>
        <dbReference type="NCBIfam" id="TIGR03654"/>
    </source>
</evidence>
<dbReference type="GO" id="GO:0022625">
    <property type="term" value="C:cytosolic large ribosomal subunit"/>
    <property type="evidence" value="ECO:0007669"/>
    <property type="project" value="UniProtKB-UniRule"/>
</dbReference>
<protein>
    <recommendedName>
        <fullName evidence="3 4">50S ribosomal protein L6</fullName>
    </recommendedName>
</protein>
<dbReference type="PANTHER" id="PTHR11655:SF14">
    <property type="entry name" value="LARGE RIBOSOMAL SUBUNIT PROTEIN UL6M"/>
    <property type="match status" value="1"/>
</dbReference>
<feature type="domain" description="Large ribosomal subunit protein uL6 alpha-beta" evidence="7">
    <location>
        <begin position="13"/>
        <end position="85"/>
    </location>
</feature>
<dbReference type="GO" id="GO:0002181">
    <property type="term" value="P:cytoplasmic translation"/>
    <property type="evidence" value="ECO:0007669"/>
    <property type="project" value="TreeGrafter"/>
</dbReference>
<dbReference type="InterPro" id="IPR020040">
    <property type="entry name" value="Ribosomal_uL6_a/b-dom"/>
</dbReference>
<dbReference type="GO" id="GO:0003735">
    <property type="term" value="F:structural constituent of ribosome"/>
    <property type="evidence" value="ECO:0007669"/>
    <property type="project" value="UniProtKB-UniRule"/>
</dbReference>
<dbReference type="KEGG" id="bfl:Bfl206"/>
<evidence type="ECO:0000313" key="9">
    <source>
        <dbReference type="Proteomes" id="UP000002192"/>
    </source>
</evidence>
<evidence type="ECO:0000256" key="3">
    <source>
        <dbReference type="ARBA" id="ARBA00035454"/>
    </source>
</evidence>
<dbReference type="AlphaFoldDB" id="Q7VQD3"/>
<proteinExistence type="inferred from homology"/>
<dbReference type="OrthoDB" id="9805007at2"/>
<dbReference type="InterPro" id="IPR019906">
    <property type="entry name" value="Ribosomal_uL6_bac-type"/>
</dbReference>
<evidence type="ECO:0000259" key="7">
    <source>
        <dbReference type="Pfam" id="PF00347"/>
    </source>
</evidence>
<accession>Q7VQD3</accession>
<dbReference type="Gene3D" id="3.90.930.12">
    <property type="entry name" value="Ribosomal protein L6, alpha-beta domain"/>
    <property type="match status" value="2"/>
</dbReference>
<dbReference type="STRING" id="203907.Bfl206"/>
<gene>
    <name evidence="8" type="primary">rplF</name>
    <name evidence="8" type="ordered locus">Bfl206</name>
</gene>
<sequence>MEQISGYKSIICIPNEIQITIQDCCILVVGVLGNLSYKFHNFIGVQFSNVKNLIVYSRYRNHVNRALLGTTCSLINSMIVGVTEGFVKKLQLIGIGYRVSIQESVLNLEVGFSHDIRYTLPIEVKAQCVNQTEIVLTSINKQLIGQVAADLRAIKPPEPFKGKGIRYFDELVYNKDTKKKK</sequence>
<evidence type="ECO:0000256" key="6">
    <source>
        <dbReference type="RuleBase" id="RU003870"/>
    </source>
</evidence>
<comment type="function">
    <text evidence="6">This protein binds to the 23S rRNA, and is important in its secondary structure. It is located near the subunit interface in the base of the L7/L12 stalk, and near the tRNA binding site of the peptidyltransferase center.</text>
</comment>
<dbReference type="GO" id="GO:0019843">
    <property type="term" value="F:rRNA binding"/>
    <property type="evidence" value="ECO:0007669"/>
    <property type="project" value="UniProtKB-UniRule"/>
</dbReference>
<dbReference type="eggNOG" id="COG0097">
    <property type="taxonomic scope" value="Bacteria"/>
</dbReference>
<keyword evidence="6" id="KW-0699">rRNA-binding</keyword>
<dbReference type="Pfam" id="PF00347">
    <property type="entry name" value="Ribosomal_L6"/>
    <property type="match status" value="2"/>
</dbReference>
<dbReference type="NCBIfam" id="TIGR03654">
    <property type="entry name" value="L6_bact"/>
    <property type="match status" value="1"/>
</dbReference>